<feature type="compositionally biased region" description="Basic and acidic residues" evidence="2">
    <location>
        <begin position="1"/>
        <end position="14"/>
    </location>
</feature>
<reference evidence="4 5" key="1">
    <citation type="submission" date="2018-04" db="EMBL/GenBank/DDBJ databases">
        <authorList>
            <person name="Vogel A."/>
        </authorList>
    </citation>
    <scope>NUCLEOTIDE SEQUENCE [LARGE SCALE GENOMIC DNA]</scope>
</reference>
<name>A0A484LA34_9ASTE</name>
<dbReference type="Gene3D" id="3.20.90.10">
    <property type="entry name" value="Tubby Protein, Chain A"/>
    <property type="match status" value="1"/>
</dbReference>
<evidence type="ECO:0000313" key="5">
    <source>
        <dbReference type="Proteomes" id="UP000595140"/>
    </source>
</evidence>
<dbReference type="OrthoDB" id="8775810at2759"/>
<evidence type="ECO:0000259" key="3">
    <source>
        <dbReference type="Pfam" id="PF01167"/>
    </source>
</evidence>
<organism evidence="4 5">
    <name type="scientific">Cuscuta campestris</name>
    <dbReference type="NCBI Taxonomy" id="132261"/>
    <lineage>
        <taxon>Eukaryota</taxon>
        <taxon>Viridiplantae</taxon>
        <taxon>Streptophyta</taxon>
        <taxon>Embryophyta</taxon>
        <taxon>Tracheophyta</taxon>
        <taxon>Spermatophyta</taxon>
        <taxon>Magnoliopsida</taxon>
        <taxon>eudicotyledons</taxon>
        <taxon>Gunneridae</taxon>
        <taxon>Pentapetalae</taxon>
        <taxon>asterids</taxon>
        <taxon>lamiids</taxon>
        <taxon>Solanales</taxon>
        <taxon>Convolvulaceae</taxon>
        <taxon>Cuscuteae</taxon>
        <taxon>Cuscuta</taxon>
        <taxon>Cuscuta subgen. Grammica</taxon>
        <taxon>Cuscuta sect. Cleistogrammica</taxon>
    </lineage>
</organism>
<dbReference type="PANTHER" id="PTHR16517">
    <property type="entry name" value="TUBBY-RELATED"/>
    <property type="match status" value="1"/>
</dbReference>
<dbReference type="SUPFAM" id="SSF54518">
    <property type="entry name" value="Tubby C-terminal domain-like"/>
    <property type="match status" value="1"/>
</dbReference>
<gene>
    <name evidence="4" type="ORF">CCAM_LOCUS15121</name>
</gene>
<dbReference type="PANTHER" id="PTHR16517:SF131">
    <property type="entry name" value="TUBBY-LIKE PROTEIN 8"/>
    <property type="match status" value="1"/>
</dbReference>
<dbReference type="AlphaFoldDB" id="A0A484LA34"/>
<evidence type="ECO:0000313" key="4">
    <source>
        <dbReference type="EMBL" id="VFQ73345.1"/>
    </source>
</evidence>
<accession>A0A484LA34</accession>
<sequence>MVAASENKENESPNKPRKCGLATKERAVRNSKLKDGALKPSSLQLCIKKHDSDSNSGNLWDHSDSEAAPASSWSTLPNRSLICRPLPVDIGRCTCVIVKESSPDGFCGGSLYSLYTYEGQGRQNRKLAVAHHRRRNGKSEFRVAQNFKGLLMSSEEGLVGNVTANLMGSKYHIWDQGTLNSGPKQSKLLSAVVRFSCTVATWIGSYRRIKAWLPKHQSMQLKSSTTQIQHINGLPIDWQEHMGNSVHLQLLSRVPHFNKIWKQYELDYRDGGIPGLSVKSSVKNFQLMLENNGRQTILQLGRVGKSKYVMDYRYPLTGYQAFCISLASIDSKLCCMV</sequence>
<evidence type="ECO:0000256" key="1">
    <source>
        <dbReference type="ARBA" id="ARBA00007129"/>
    </source>
</evidence>
<protein>
    <recommendedName>
        <fullName evidence="3">Tubby C-terminal domain-containing protein</fullName>
    </recommendedName>
</protein>
<dbReference type="Pfam" id="PF01167">
    <property type="entry name" value="Tub"/>
    <property type="match status" value="1"/>
</dbReference>
<dbReference type="EMBL" id="OOIL02001182">
    <property type="protein sequence ID" value="VFQ73345.1"/>
    <property type="molecule type" value="Genomic_DNA"/>
</dbReference>
<keyword evidence="5" id="KW-1185">Reference proteome</keyword>
<feature type="region of interest" description="Disordered" evidence="2">
    <location>
        <begin position="1"/>
        <end position="25"/>
    </location>
</feature>
<dbReference type="InterPro" id="IPR000007">
    <property type="entry name" value="Tubby_C"/>
</dbReference>
<comment type="similarity">
    <text evidence="1">Belongs to the TUB family.</text>
</comment>
<proteinExistence type="inferred from homology"/>
<dbReference type="PRINTS" id="PR01573">
    <property type="entry name" value="SUPERTUBBY"/>
</dbReference>
<dbReference type="Proteomes" id="UP000595140">
    <property type="component" value="Unassembled WGS sequence"/>
</dbReference>
<dbReference type="InterPro" id="IPR025659">
    <property type="entry name" value="Tubby-like_C"/>
</dbReference>
<evidence type="ECO:0000256" key="2">
    <source>
        <dbReference type="SAM" id="MobiDB-lite"/>
    </source>
</evidence>
<feature type="domain" description="Tubby C-terminal" evidence="3">
    <location>
        <begin position="83"/>
        <end position="331"/>
    </location>
</feature>